<dbReference type="AlphaFoldDB" id="A0A7W7ZC77"/>
<name>A0A7W7ZC77_9BACT</name>
<dbReference type="EMBL" id="JACHIP010000002">
    <property type="protein sequence ID" value="MBB5057225.1"/>
    <property type="molecule type" value="Genomic_DNA"/>
</dbReference>
<proteinExistence type="predicted"/>
<accession>A0A7W7ZC77</accession>
<gene>
    <name evidence="1" type="ORF">HDF16_001910</name>
</gene>
<dbReference type="InterPro" id="IPR036388">
    <property type="entry name" value="WH-like_DNA-bd_sf"/>
</dbReference>
<dbReference type="Proteomes" id="UP000540989">
    <property type="component" value="Unassembled WGS sequence"/>
</dbReference>
<evidence type="ECO:0000313" key="2">
    <source>
        <dbReference type="Proteomes" id="UP000540989"/>
    </source>
</evidence>
<dbReference type="SUPFAM" id="SSF88659">
    <property type="entry name" value="Sigma3 and sigma4 domains of RNA polymerase sigma factors"/>
    <property type="match status" value="1"/>
</dbReference>
<protein>
    <submittedName>
        <fullName evidence="1">Putative DNA-binding protein (UPF0251 family)</fullName>
    </submittedName>
</protein>
<keyword evidence="1" id="KW-0238">DNA-binding</keyword>
<evidence type="ECO:0000313" key="1">
    <source>
        <dbReference type="EMBL" id="MBB5057225.1"/>
    </source>
</evidence>
<reference evidence="1 2" key="1">
    <citation type="submission" date="2020-08" db="EMBL/GenBank/DDBJ databases">
        <title>Genomic Encyclopedia of Type Strains, Phase IV (KMG-V): Genome sequencing to study the core and pangenomes of soil and plant-associated prokaryotes.</title>
        <authorList>
            <person name="Whitman W."/>
        </authorList>
    </citation>
    <scope>NUCLEOTIDE SEQUENCE [LARGE SCALE GENOMIC DNA]</scope>
    <source>
        <strain evidence="1 2">M8UP14</strain>
    </source>
</reference>
<dbReference type="InterPro" id="IPR013324">
    <property type="entry name" value="RNA_pol_sigma_r3/r4-like"/>
</dbReference>
<dbReference type="RefSeq" id="WP_184215803.1">
    <property type="nucleotide sequence ID" value="NZ_JACHIP010000002.1"/>
</dbReference>
<organism evidence="1 2">
    <name type="scientific">Granulicella aggregans</name>
    <dbReference type="NCBI Taxonomy" id="474949"/>
    <lineage>
        <taxon>Bacteria</taxon>
        <taxon>Pseudomonadati</taxon>
        <taxon>Acidobacteriota</taxon>
        <taxon>Terriglobia</taxon>
        <taxon>Terriglobales</taxon>
        <taxon>Acidobacteriaceae</taxon>
        <taxon>Granulicella</taxon>
    </lineage>
</organism>
<comment type="caution">
    <text evidence="1">The sequence shown here is derived from an EMBL/GenBank/DDBJ whole genome shotgun (WGS) entry which is preliminary data.</text>
</comment>
<keyword evidence="2" id="KW-1185">Reference proteome</keyword>
<dbReference type="GO" id="GO:0003677">
    <property type="term" value="F:DNA binding"/>
    <property type="evidence" value="ECO:0007669"/>
    <property type="project" value="UniProtKB-KW"/>
</dbReference>
<sequence>MSAAPLFLPRLQACAHQPDPIPILVPRVALEAAAGPPRPHSRPAAELAFYRKYTEGMLRRYVSMSMEAGRVPSLLGKEIFPGNVTSYQVRSFEDNCIFIHDMESCINRLDTDQQWLIRRIALQQFTQEEAAQMLQFTRRTIMRKYNDAMNRLTGILLEVRLLEPFSCS</sequence>
<dbReference type="Gene3D" id="1.10.10.10">
    <property type="entry name" value="Winged helix-like DNA-binding domain superfamily/Winged helix DNA-binding domain"/>
    <property type="match status" value="1"/>
</dbReference>